<organism evidence="2 3">
    <name type="scientific">Botrytis deweyae</name>
    <dbReference type="NCBI Taxonomy" id="2478750"/>
    <lineage>
        <taxon>Eukaryota</taxon>
        <taxon>Fungi</taxon>
        <taxon>Dikarya</taxon>
        <taxon>Ascomycota</taxon>
        <taxon>Pezizomycotina</taxon>
        <taxon>Leotiomycetes</taxon>
        <taxon>Helotiales</taxon>
        <taxon>Sclerotiniaceae</taxon>
        <taxon>Botrytis</taxon>
    </lineage>
</organism>
<comment type="caution">
    <text evidence="2">The sequence shown here is derived from an EMBL/GenBank/DDBJ whole genome shotgun (WGS) entry which is preliminary data.</text>
</comment>
<reference evidence="2 3" key="1">
    <citation type="journal article" date="2020" name="Genome Biol. Evol.">
        <title>Comparative genomics of Sclerotiniaceae.</title>
        <authorList>
            <person name="Valero Jimenez C.A."/>
            <person name="Steentjes M."/>
            <person name="Scholten O.E."/>
            <person name="Van Kan J.A.L."/>
        </authorList>
    </citation>
    <scope>NUCLEOTIDE SEQUENCE [LARGE SCALE GENOMIC DNA]</scope>
    <source>
        <strain evidence="2 3">B1</strain>
    </source>
</reference>
<dbReference type="Proteomes" id="UP000783213">
    <property type="component" value="Unassembled WGS sequence"/>
</dbReference>
<evidence type="ECO:0000313" key="2">
    <source>
        <dbReference type="EMBL" id="KAF7940272.1"/>
    </source>
</evidence>
<name>A0ABQ7J2J7_9HELO</name>
<dbReference type="RefSeq" id="XP_038815694.1">
    <property type="nucleotide sequence ID" value="XM_038948017.1"/>
</dbReference>
<dbReference type="EMBL" id="RCSX01000001">
    <property type="protein sequence ID" value="KAF7940272.1"/>
    <property type="molecule type" value="Genomic_DNA"/>
</dbReference>
<dbReference type="GeneID" id="62227174"/>
<evidence type="ECO:0000313" key="3">
    <source>
        <dbReference type="Proteomes" id="UP000783213"/>
    </source>
</evidence>
<feature type="region of interest" description="Disordered" evidence="1">
    <location>
        <begin position="177"/>
        <end position="199"/>
    </location>
</feature>
<evidence type="ECO:0000256" key="1">
    <source>
        <dbReference type="SAM" id="MobiDB-lite"/>
    </source>
</evidence>
<protein>
    <submittedName>
        <fullName evidence="2">Uncharacterized protein</fullName>
    </submittedName>
</protein>
<keyword evidence="3" id="KW-1185">Reference proteome</keyword>
<proteinExistence type="predicted"/>
<gene>
    <name evidence="2" type="ORF">EAE98_000399</name>
</gene>
<sequence length="199" mass="22030">MLKDANGEKMPRSIRRWEKSNYSISFRYMSLVDINNFFSFPLPRAGRVAYLIFPDSDPSAYLYSAANGPQHDPLPILLVASSQLWPLRVIFNLILGHDLRGNSNDSFGVKRGIPARIHEANDGNFTPTAKRGQQEVCSVLKMIQMTRLCLLSAGTSAEIWDQPKLSTLLTADNMEKQLGSGAKAPGVGNGPSWVPRSPR</sequence>
<accession>A0ABQ7J2J7</accession>